<dbReference type="Proteomes" id="UP000198649">
    <property type="component" value="Unassembled WGS sequence"/>
</dbReference>
<keyword evidence="3" id="KW-1185">Reference proteome</keyword>
<dbReference type="OrthoDB" id="3687268at2"/>
<accession>A0A1I3GCM9</accession>
<proteinExistence type="predicted"/>
<dbReference type="PROSITE" id="PS51257">
    <property type="entry name" value="PROKAR_LIPOPROTEIN"/>
    <property type="match status" value="1"/>
</dbReference>
<evidence type="ECO:0000256" key="1">
    <source>
        <dbReference type="SAM" id="MobiDB-lite"/>
    </source>
</evidence>
<reference evidence="2 3" key="1">
    <citation type="submission" date="2016-10" db="EMBL/GenBank/DDBJ databases">
        <authorList>
            <person name="de Groot N.N."/>
        </authorList>
    </citation>
    <scope>NUCLEOTIDE SEQUENCE [LARGE SCALE GENOMIC DNA]</scope>
    <source>
        <strain evidence="2 3">CGMCC 1.11156</strain>
    </source>
</reference>
<protein>
    <recommendedName>
        <fullName evidence="4">DUF3558 domain-containing protein</fullName>
    </recommendedName>
</protein>
<dbReference type="AlphaFoldDB" id="A0A1I3GCM9"/>
<name>A0A1I3GCM9_9ACTN</name>
<evidence type="ECO:0000313" key="3">
    <source>
        <dbReference type="Proteomes" id="UP000198649"/>
    </source>
</evidence>
<organism evidence="2 3">
    <name type="scientific">Nocardioides psychrotolerans</name>
    <dbReference type="NCBI Taxonomy" id="1005945"/>
    <lineage>
        <taxon>Bacteria</taxon>
        <taxon>Bacillati</taxon>
        <taxon>Actinomycetota</taxon>
        <taxon>Actinomycetes</taxon>
        <taxon>Propionibacteriales</taxon>
        <taxon>Nocardioidaceae</taxon>
        <taxon>Nocardioides</taxon>
    </lineage>
</organism>
<dbReference type="STRING" id="1005945.SAMN05216561_10682"/>
<dbReference type="RefSeq" id="WP_091112296.1">
    <property type="nucleotide sequence ID" value="NZ_BKAF01000047.1"/>
</dbReference>
<feature type="region of interest" description="Disordered" evidence="1">
    <location>
        <begin position="25"/>
        <end position="55"/>
    </location>
</feature>
<gene>
    <name evidence="2" type="ORF">SAMN05216561_10682</name>
</gene>
<dbReference type="EMBL" id="FOQG01000006">
    <property type="protein sequence ID" value="SFI21246.1"/>
    <property type="molecule type" value="Genomic_DNA"/>
</dbReference>
<feature type="compositionally biased region" description="Low complexity" evidence="1">
    <location>
        <begin position="31"/>
        <end position="47"/>
    </location>
</feature>
<evidence type="ECO:0000313" key="2">
    <source>
        <dbReference type="EMBL" id="SFI21246.1"/>
    </source>
</evidence>
<sequence>MNRLLSVVSLAALLLAGCGDGDDAEIEVSGTPSQSTSSSPTQSPTQSATDATPATSGTCPFLPLAAVTAALGEEMALAAAGPQTCLFDAVAESSPASATLNVTQLQVDTADYAAGTRDLCEGAVTEAEGGDQAFACVTFVGPQGYYFEGSTSIVVDVVTTDETEASAITAAVALLVSVSRG</sequence>
<evidence type="ECO:0008006" key="4">
    <source>
        <dbReference type="Google" id="ProtNLM"/>
    </source>
</evidence>